<dbReference type="Pfam" id="PF12686">
    <property type="entry name" value="DUF3800"/>
    <property type="match status" value="1"/>
</dbReference>
<sequence>MAPLAGPFSCMTRISAFFDESGDLGWKFDAPFRQGGSSRFFVIAGASGPDHAHRSFGKVIRKLWASQGWTSHKEKKWNNIPDKAKLEFAQLAAKMAEQNKDVHLAVAVLKKEDLAAHLREDQHLLYAHLATQLVGDVLAGCTDAEICPDELNAGAGSSNLLQHLMRHELWFRRGCSPSIRQVRRQKHLKDALEFCDMLAGAAAAHFEQNKSEAWNLIAGHVHVRHGC</sequence>
<dbReference type="InterPro" id="IPR024524">
    <property type="entry name" value="DUF3800"/>
</dbReference>
<accession>A0ABX6P7P9</accession>
<organism evidence="1 2">
    <name type="scientific">Ramlibacter terrae</name>
    <dbReference type="NCBI Taxonomy" id="2732511"/>
    <lineage>
        <taxon>Bacteria</taxon>
        <taxon>Pseudomonadati</taxon>
        <taxon>Pseudomonadota</taxon>
        <taxon>Betaproteobacteria</taxon>
        <taxon>Burkholderiales</taxon>
        <taxon>Comamonadaceae</taxon>
        <taxon>Ramlibacter</taxon>
    </lineage>
</organism>
<reference evidence="1 2" key="2">
    <citation type="submission" date="2020-05" db="EMBL/GenBank/DDBJ databases">
        <authorList>
            <person name="Khan S.A."/>
            <person name="Jeon C.O."/>
            <person name="Chun B.H."/>
        </authorList>
    </citation>
    <scope>NUCLEOTIDE SEQUENCE [LARGE SCALE GENOMIC DNA]</scope>
    <source>
        <strain evidence="1 2">H242</strain>
    </source>
</reference>
<gene>
    <name evidence="1" type="ORF">HK414_26440</name>
</gene>
<evidence type="ECO:0000313" key="2">
    <source>
        <dbReference type="Proteomes" id="UP000500826"/>
    </source>
</evidence>
<dbReference type="EMBL" id="CP053418">
    <property type="protein sequence ID" value="QJW85547.1"/>
    <property type="molecule type" value="Genomic_DNA"/>
</dbReference>
<protein>
    <submittedName>
        <fullName evidence="1">DUF3800 domain-containing protein</fullName>
    </submittedName>
</protein>
<reference evidence="1 2" key="1">
    <citation type="submission" date="2020-05" db="EMBL/GenBank/DDBJ databases">
        <title>Ramlibacter rhizophilus sp. nov., isolated from rhizosphere soil of national flower Mugunghwa from South Korea.</title>
        <authorList>
            <person name="Zheng-Fei Y."/>
            <person name="Huan T."/>
        </authorList>
    </citation>
    <scope>NUCLEOTIDE SEQUENCE [LARGE SCALE GENOMIC DNA]</scope>
    <source>
        <strain evidence="1 2">H242</strain>
    </source>
</reference>
<keyword evidence="2" id="KW-1185">Reference proteome</keyword>
<name>A0ABX6P7P9_9BURK</name>
<proteinExistence type="predicted"/>
<evidence type="ECO:0000313" key="1">
    <source>
        <dbReference type="EMBL" id="QJW85547.1"/>
    </source>
</evidence>
<dbReference type="Proteomes" id="UP000500826">
    <property type="component" value="Chromosome"/>
</dbReference>